<dbReference type="Gene3D" id="3.90.950.20">
    <property type="entry name" value="CinA-like"/>
    <property type="match status" value="1"/>
</dbReference>
<dbReference type="SMART" id="SM00852">
    <property type="entry name" value="MoCF_biosynth"/>
    <property type="match status" value="1"/>
</dbReference>
<accession>A0A5D8QBP9</accession>
<dbReference type="InterPro" id="IPR036653">
    <property type="entry name" value="CinA-like_C"/>
</dbReference>
<dbReference type="PANTHER" id="PTHR13939">
    <property type="entry name" value="NICOTINAMIDE-NUCLEOTIDE AMIDOHYDROLASE PNCC"/>
    <property type="match status" value="1"/>
</dbReference>
<dbReference type="Proteomes" id="UP000322976">
    <property type="component" value="Unassembled WGS sequence"/>
</dbReference>
<dbReference type="EMBL" id="VTPS01000009">
    <property type="protein sequence ID" value="TZE82040.1"/>
    <property type="molecule type" value="Genomic_DNA"/>
</dbReference>
<dbReference type="Gene3D" id="3.40.980.10">
    <property type="entry name" value="MoaB/Mog-like domain"/>
    <property type="match status" value="1"/>
</dbReference>
<dbReference type="Pfam" id="PF18146">
    <property type="entry name" value="CinA_KH"/>
    <property type="match status" value="1"/>
</dbReference>
<keyword evidence="4" id="KW-1185">Reference proteome</keyword>
<organism evidence="3 4">
    <name type="scientific">Calorimonas adulescens</name>
    <dbReference type="NCBI Taxonomy" id="2606906"/>
    <lineage>
        <taxon>Bacteria</taxon>
        <taxon>Bacillati</taxon>
        <taxon>Bacillota</taxon>
        <taxon>Clostridia</taxon>
        <taxon>Thermoanaerobacterales</taxon>
        <taxon>Thermoanaerobacteraceae</taxon>
        <taxon>Calorimonas</taxon>
    </lineage>
</organism>
<dbReference type="InterPro" id="IPR041424">
    <property type="entry name" value="CinA_KH"/>
</dbReference>
<dbReference type="AlphaFoldDB" id="A0A5D8QBP9"/>
<dbReference type="NCBIfam" id="TIGR00200">
    <property type="entry name" value="cinA_nterm"/>
    <property type="match status" value="1"/>
</dbReference>
<dbReference type="CDD" id="cd00885">
    <property type="entry name" value="cinA"/>
    <property type="match status" value="1"/>
</dbReference>
<reference evidence="3 4" key="1">
    <citation type="submission" date="2019-08" db="EMBL/GenBank/DDBJ databases">
        <title>Calorimonas adulescens gen. nov., sp. nov., an anaerobic thermophilic bacterium from Sakhalin hot spring.</title>
        <authorList>
            <person name="Khomyakova M.A."/>
            <person name="Merkel A.Y."/>
            <person name="Novikov A."/>
            <person name="Bonch-Osmolovskaya E.A."/>
            <person name="Slobodkin A.I."/>
        </authorList>
    </citation>
    <scope>NUCLEOTIDE SEQUENCE [LARGE SCALE GENOMIC DNA]</scope>
    <source>
        <strain evidence="3 4">A05MB</strain>
    </source>
</reference>
<name>A0A5D8QBP9_9THEO</name>
<dbReference type="NCBIfam" id="TIGR00199">
    <property type="entry name" value="PncC_domain"/>
    <property type="match status" value="1"/>
</dbReference>
<comment type="similarity">
    <text evidence="1">Belongs to the CinA family.</text>
</comment>
<dbReference type="PIRSF" id="PIRSF006728">
    <property type="entry name" value="CinA"/>
    <property type="match status" value="1"/>
</dbReference>
<sequence>MKGEIISVGTELLLGQICNTDAQFISQESAEIGIDIYFHTAVGDNRYRLLDVLKIASERSDLIITTGGLGPTEDDLTKETIAQFLNLPMVEYEQAKSRVIEHFHSREMPSSNKKQWLFPEGSKLIPNRNGTASGCIIERDSKIFIVLPGPPNELQPMFKETVEPYLLSKKDKSGVIKSRVLKIFGLSESKTEEMIKDLIERQTNPTIAPLVGKGEVTLRITAKASDNNEALEMIEETEKMIRDRIGEYIYGIDNDTLPLAVGTMLINKNITISIAESCTGGNITNLLTDVSGISRSLILSEVTYSIDAKIKELGICPDVIEQFGAVSHETAMAMAKGIRKKAMSDIGLSVTGIAGPDSVEDKPVGLFYIGISSLYGDKTYEFNSKGNRLWIKNFASLAALNELRKYLIKYM</sequence>
<feature type="domain" description="MoaB/Mog" evidence="2">
    <location>
        <begin position="4"/>
        <end position="169"/>
    </location>
</feature>
<dbReference type="Pfam" id="PF00994">
    <property type="entry name" value="MoCF_biosynth"/>
    <property type="match status" value="1"/>
</dbReference>
<dbReference type="Gene3D" id="3.30.70.2860">
    <property type="match status" value="1"/>
</dbReference>
<dbReference type="SUPFAM" id="SSF142433">
    <property type="entry name" value="CinA-like"/>
    <property type="match status" value="1"/>
</dbReference>
<evidence type="ECO:0000313" key="4">
    <source>
        <dbReference type="Proteomes" id="UP000322976"/>
    </source>
</evidence>
<dbReference type="NCBIfam" id="TIGR00177">
    <property type="entry name" value="molyb_syn"/>
    <property type="match status" value="1"/>
</dbReference>
<dbReference type="RefSeq" id="WP_149545311.1">
    <property type="nucleotide sequence ID" value="NZ_VTPS01000009.1"/>
</dbReference>
<dbReference type="Pfam" id="PF02464">
    <property type="entry name" value="CinA"/>
    <property type="match status" value="1"/>
</dbReference>
<comment type="caution">
    <text evidence="3">The sequence shown here is derived from an EMBL/GenBank/DDBJ whole genome shotgun (WGS) entry which is preliminary data.</text>
</comment>
<dbReference type="PANTHER" id="PTHR13939:SF0">
    <property type="entry name" value="NMN AMIDOHYDROLASE-LIKE PROTEIN YFAY"/>
    <property type="match status" value="1"/>
</dbReference>
<dbReference type="InterPro" id="IPR050101">
    <property type="entry name" value="CinA"/>
</dbReference>
<dbReference type="InterPro" id="IPR008135">
    <property type="entry name" value="Competence-induced_CinA"/>
</dbReference>
<evidence type="ECO:0000313" key="3">
    <source>
        <dbReference type="EMBL" id="TZE82040.1"/>
    </source>
</evidence>
<dbReference type="HAMAP" id="MF_00226_B">
    <property type="entry name" value="CinA_B"/>
    <property type="match status" value="1"/>
</dbReference>
<evidence type="ECO:0000259" key="2">
    <source>
        <dbReference type="SMART" id="SM00852"/>
    </source>
</evidence>
<dbReference type="SUPFAM" id="SSF53218">
    <property type="entry name" value="Molybdenum cofactor biosynthesis proteins"/>
    <property type="match status" value="1"/>
</dbReference>
<proteinExistence type="inferred from homology"/>
<dbReference type="InterPro" id="IPR001453">
    <property type="entry name" value="MoaB/Mog_dom"/>
</dbReference>
<dbReference type="NCBIfam" id="NF001813">
    <property type="entry name" value="PRK00549.1"/>
    <property type="match status" value="1"/>
</dbReference>
<dbReference type="InterPro" id="IPR008136">
    <property type="entry name" value="CinA_C"/>
</dbReference>
<gene>
    <name evidence="1" type="primary">cinA</name>
    <name evidence="3" type="ORF">FWJ32_07380</name>
</gene>
<protein>
    <recommendedName>
        <fullName evidence="1">Putative competence-damage inducible protein</fullName>
    </recommendedName>
</protein>
<evidence type="ECO:0000256" key="1">
    <source>
        <dbReference type="HAMAP-Rule" id="MF_00226"/>
    </source>
</evidence>
<dbReference type="InterPro" id="IPR036425">
    <property type="entry name" value="MoaB/Mog-like_dom_sf"/>
</dbReference>